<evidence type="ECO:0000313" key="6">
    <source>
        <dbReference type="Proteomes" id="UP000830115"/>
    </source>
</evidence>
<dbReference type="InterPro" id="IPR002104">
    <property type="entry name" value="Integrase_catalytic"/>
</dbReference>
<dbReference type="SUPFAM" id="SSF56349">
    <property type="entry name" value="DNA breaking-rejoining enzymes"/>
    <property type="match status" value="1"/>
</dbReference>
<name>A0ABY4M293_9ACTN</name>
<protein>
    <submittedName>
        <fullName evidence="4">Site-specific integrase</fullName>
    </submittedName>
</protein>
<dbReference type="EMBL" id="CP086322">
    <property type="protein sequence ID" value="UQA91338.1"/>
    <property type="molecule type" value="Genomic_DNA"/>
</dbReference>
<feature type="domain" description="Tyr recombinase" evidence="3">
    <location>
        <begin position="491"/>
        <end position="698"/>
    </location>
</feature>
<dbReference type="Gene3D" id="1.10.443.10">
    <property type="entry name" value="Intergrase catalytic core"/>
    <property type="match status" value="1"/>
</dbReference>
<keyword evidence="6" id="KW-1185">Reference proteome</keyword>
<sequence length="880" mass="99819">MTETALTPVRDAREGRDRFEIMTALVNSPSFDPVFRSEIVEITPDHPVYRWVCLVTDCERPRAGRGDLCGAHEVAWRRLRAEQSRADFLRTADLVGHGEELRERPCRLCPERPARQLTLELCHHHQFSWYHYRDRHGDAADFDTWLAKQLSRPGYGRCKAVVCPDLAESPLGLCYRHHRRYRREGRPGGAVLPAQWGNRYERVGSPVPVVYDNESDFRRWCSRTAPVSRPGQINLRGLHPLLRAEIQWGLFVHARGSGRRWELTQIQSLADYCREHGFHSLTDLTADSLDPDEEGSRLATAGRDASYLARILIDLLTPLYVTPEQTREQGYLNTEHFGRRLNNRSTRIDLTPISQRWLRDLAWDHFAAILRSPSCPRSGHTFDGTRRACTELSAFLEIHAPGGGHDPRLLRPHHVHDFAADQRLRELDGLPSLGVKGLHGKPSVVTAYTRQMVFTRTRRILLEALESGEAERLGLDRGFVTAMPSSGRIVTRTRTPFSDEVARALAAETNLQTLAACHDPADRGLRDAWETIIVTGRRCSEVIKLRLDCLGRYGGLPMLWHDQTKVGNYDAAIRIPEQLHQRLEARQRKTLALFATRHNRPPTLEERAQLPLFPSNQRNSDSRRPLSYQWFHRGFKAWINDLDIGRWVPHQARHSLATSLLRAGASLTHIRRYLGQVSERMAEHYVHLAQSDLESVLQHVWVAGPGAANPGEILTDDLTPLTREHAMALAIDLGRRSTPAEGGFCTFQPVVDGGDCPWSLNCHSCDKFVLSGADLLYWRRKREQWRLLAEGAPDDATADYLHRYFEPTARAIDGLEKALAGLGLLDDALALDLRKPQDYFRRVWSTAFRAADLAAAGTEEENEYSDTCTAEDTDPEQDVA</sequence>
<evidence type="ECO:0000256" key="2">
    <source>
        <dbReference type="SAM" id="MobiDB-lite"/>
    </source>
</evidence>
<organism evidence="4 6">
    <name type="scientific">Streptomyces halobius</name>
    <dbReference type="NCBI Taxonomy" id="2879846"/>
    <lineage>
        <taxon>Bacteria</taxon>
        <taxon>Bacillati</taxon>
        <taxon>Actinomycetota</taxon>
        <taxon>Actinomycetes</taxon>
        <taxon>Kitasatosporales</taxon>
        <taxon>Streptomycetaceae</taxon>
        <taxon>Streptomyces</taxon>
    </lineage>
</organism>
<proteinExistence type="predicted"/>
<dbReference type="InterPro" id="IPR013762">
    <property type="entry name" value="Integrase-like_cat_sf"/>
</dbReference>
<dbReference type="EMBL" id="CP086322">
    <property type="protein sequence ID" value="UQA91564.1"/>
    <property type="molecule type" value="Genomic_DNA"/>
</dbReference>
<accession>A0ABY4M293</accession>
<keyword evidence="1" id="KW-0233">DNA recombination</keyword>
<feature type="compositionally biased region" description="Acidic residues" evidence="2">
    <location>
        <begin position="858"/>
        <end position="880"/>
    </location>
</feature>
<evidence type="ECO:0000256" key="1">
    <source>
        <dbReference type="ARBA" id="ARBA00023172"/>
    </source>
</evidence>
<dbReference type="RefSeq" id="WP_248862168.1">
    <property type="nucleotide sequence ID" value="NZ_CP086322.1"/>
</dbReference>
<evidence type="ECO:0000313" key="4">
    <source>
        <dbReference type="EMBL" id="UQA91338.1"/>
    </source>
</evidence>
<dbReference type="PROSITE" id="PS51898">
    <property type="entry name" value="TYR_RECOMBINASE"/>
    <property type="match status" value="1"/>
</dbReference>
<dbReference type="CDD" id="cd00397">
    <property type="entry name" value="DNA_BRE_C"/>
    <property type="match status" value="1"/>
</dbReference>
<dbReference type="InterPro" id="IPR011010">
    <property type="entry name" value="DNA_brk_join_enz"/>
</dbReference>
<dbReference type="Proteomes" id="UP000830115">
    <property type="component" value="Chromosome"/>
</dbReference>
<feature type="region of interest" description="Disordered" evidence="2">
    <location>
        <begin position="856"/>
        <end position="880"/>
    </location>
</feature>
<reference evidence="4" key="1">
    <citation type="submission" date="2021-10" db="EMBL/GenBank/DDBJ databases">
        <title>Streptomyces nigrumlapis sp.nov.,an antimicrobial producing actinobacterium isolated from Black Gobi rocks.</title>
        <authorList>
            <person name="Wen Y."/>
            <person name="Zhang W."/>
            <person name="Liu X.G."/>
        </authorList>
    </citation>
    <scope>NUCLEOTIDE SEQUENCE</scope>
    <source>
        <strain evidence="4">ST13-2-2</strain>
    </source>
</reference>
<evidence type="ECO:0000313" key="5">
    <source>
        <dbReference type="EMBL" id="UQA91564.1"/>
    </source>
</evidence>
<dbReference type="Pfam" id="PF00589">
    <property type="entry name" value="Phage_integrase"/>
    <property type="match status" value="1"/>
</dbReference>
<evidence type="ECO:0000259" key="3">
    <source>
        <dbReference type="PROSITE" id="PS51898"/>
    </source>
</evidence>
<gene>
    <name evidence="4" type="ORF">K9S39_05115</name>
    <name evidence="5" type="ORF">K9S39_06540</name>
</gene>